<protein>
    <submittedName>
        <fullName evidence="1">Uncharacterized protein</fullName>
    </submittedName>
</protein>
<evidence type="ECO:0000313" key="2">
    <source>
        <dbReference type="Proteomes" id="UP001392318"/>
    </source>
</evidence>
<accession>A0ACC6RFR4</accession>
<gene>
    <name evidence="1" type="ORF">VSR83_09430</name>
</gene>
<proteinExistence type="predicted"/>
<dbReference type="Proteomes" id="UP001392318">
    <property type="component" value="Unassembled WGS sequence"/>
</dbReference>
<name>A0ACC6RFR4_9BURK</name>
<keyword evidence="2" id="KW-1185">Reference proteome</keyword>
<organism evidence="1 2">
    <name type="scientific">Paraburkholderia unamae</name>
    <dbReference type="NCBI Taxonomy" id="219649"/>
    <lineage>
        <taxon>Bacteria</taxon>
        <taxon>Pseudomonadati</taxon>
        <taxon>Pseudomonadota</taxon>
        <taxon>Betaproteobacteria</taxon>
        <taxon>Burkholderiales</taxon>
        <taxon>Burkholderiaceae</taxon>
        <taxon>Paraburkholderia</taxon>
    </lineage>
</organism>
<evidence type="ECO:0000313" key="1">
    <source>
        <dbReference type="EMBL" id="MEM5400304.1"/>
    </source>
</evidence>
<sequence length="50" mass="5479">MARRLRAWLRDVRVGVQIVAGHFREDLCLLAGEAIEARGAPPSPPIDPAM</sequence>
<dbReference type="EMBL" id="JAYMRU010000005">
    <property type="protein sequence ID" value="MEM5400304.1"/>
    <property type="molecule type" value="Genomic_DNA"/>
</dbReference>
<reference evidence="1" key="1">
    <citation type="submission" date="2024-01" db="EMBL/GenBank/DDBJ databases">
        <title>The diversity of rhizobia nodulating Mimosa spp. in eleven states of Brazil covering several biomes is determined by host plant, location, and edaphic factors.</title>
        <authorList>
            <person name="Rouws L."/>
            <person name="Barauna A."/>
            <person name="Beukes C."/>
            <person name="De Faria S.M."/>
            <person name="Gross E."/>
            <person name="Dos Reis Junior F.B."/>
            <person name="Simon M."/>
            <person name="Maluk M."/>
            <person name="Odee D.W."/>
            <person name="Kenicer G."/>
            <person name="Young J.P.W."/>
            <person name="Reis V.M."/>
            <person name="Zilli J."/>
            <person name="James E.K."/>
        </authorList>
    </citation>
    <scope>NUCLEOTIDE SEQUENCE</scope>
    <source>
        <strain evidence="1">JPY452</strain>
    </source>
</reference>
<comment type="caution">
    <text evidence="1">The sequence shown here is derived from an EMBL/GenBank/DDBJ whole genome shotgun (WGS) entry which is preliminary data.</text>
</comment>